<dbReference type="GO" id="GO:0000981">
    <property type="term" value="F:DNA-binding transcription factor activity, RNA polymerase II-specific"/>
    <property type="evidence" value="ECO:0007669"/>
    <property type="project" value="InterPro"/>
</dbReference>
<dbReference type="Proteomes" id="UP001175000">
    <property type="component" value="Unassembled WGS sequence"/>
</dbReference>
<dbReference type="InterPro" id="IPR001138">
    <property type="entry name" value="Zn2Cys6_DnaBD"/>
</dbReference>
<name>A0AA39WDS2_9PEZI</name>
<proteinExistence type="predicted"/>
<dbReference type="InterPro" id="IPR036864">
    <property type="entry name" value="Zn2-C6_fun-type_DNA-bd_sf"/>
</dbReference>
<dbReference type="GO" id="GO:0008270">
    <property type="term" value="F:zinc ion binding"/>
    <property type="evidence" value="ECO:0007669"/>
    <property type="project" value="InterPro"/>
</dbReference>
<dbReference type="PROSITE" id="PS50048">
    <property type="entry name" value="ZN2_CY6_FUNGAL_2"/>
    <property type="match status" value="1"/>
</dbReference>
<dbReference type="SMART" id="SM00066">
    <property type="entry name" value="GAL4"/>
    <property type="match status" value="1"/>
</dbReference>
<dbReference type="PROSITE" id="PS00463">
    <property type="entry name" value="ZN2_CY6_FUNGAL_1"/>
    <property type="match status" value="1"/>
</dbReference>
<evidence type="ECO:0000313" key="3">
    <source>
        <dbReference type="EMBL" id="KAK0613528.1"/>
    </source>
</evidence>
<dbReference type="EMBL" id="JAULSU010000006">
    <property type="protein sequence ID" value="KAK0613528.1"/>
    <property type="molecule type" value="Genomic_DNA"/>
</dbReference>
<dbReference type="PANTHER" id="PTHR38111">
    <property type="entry name" value="ZN(2)-C6 FUNGAL-TYPE DOMAIN-CONTAINING PROTEIN-RELATED"/>
    <property type="match status" value="1"/>
</dbReference>
<reference evidence="3" key="1">
    <citation type="submission" date="2023-06" db="EMBL/GenBank/DDBJ databases">
        <title>Genome-scale phylogeny and comparative genomics of the fungal order Sordariales.</title>
        <authorList>
            <consortium name="Lawrence Berkeley National Laboratory"/>
            <person name="Hensen N."/>
            <person name="Bonometti L."/>
            <person name="Westerberg I."/>
            <person name="Brannstrom I.O."/>
            <person name="Guillou S."/>
            <person name="Cros-Aarteil S."/>
            <person name="Calhoun S."/>
            <person name="Haridas S."/>
            <person name="Kuo A."/>
            <person name="Mondo S."/>
            <person name="Pangilinan J."/>
            <person name="Riley R."/>
            <person name="Labutti K."/>
            <person name="Andreopoulos B."/>
            <person name="Lipzen A."/>
            <person name="Chen C."/>
            <person name="Yanf M."/>
            <person name="Daum C."/>
            <person name="Ng V."/>
            <person name="Clum A."/>
            <person name="Steindorff A."/>
            <person name="Ohm R."/>
            <person name="Martin F."/>
            <person name="Silar P."/>
            <person name="Natvig D."/>
            <person name="Lalanne C."/>
            <person name="Gautier V."/>
            <person name="Ament-Velasquez S.L."/>
            <person name="Kruys A."/>
            <person name="Hutchinson M.I."/>
            <person name="Powell A.J."/>
            <person name="Barry K."/>
            <person name="Miller A.N."/>
            <person name="Grigoriev I.V."/>
            <person name="Debuchy R."/>
            <person name="Gladieux P."/>
            <person name="Thoren M.H."/>
            <person name="Johannesson H."/>
        </authorList>
    </citation>
    <scope>NUCLEOTIDE SEQUENCE</scope>
    <source>
        <strain evidence="3">CBS 606.72</strain>
    </source>
</reference>
<accession>A0AA39WDS2</accession>
<dbReference type="InterPro" id="IPR053178">
    <property type="entry name" value="Osmoadaptation_assoc"/>
</dbReference>
<dbReference type="AlphaFoldDB" id="A0AA39WDS2"/>
<dbReference type="CDD" id="cd00067">
    <property type="entry name" value="GAL4"/>
    <property type="match status" value="1"/>
</dbReference>
<organism evidence="3 4">
    <name type="scientific">Immersiella caudata</name>
    <dbReference type="NCBI Taxonomy" id="314043"/>
    <lineage>
        <taxon>Eukaryota</taxon>
        <taxon>Fungi</taxon>
        <taxon>Dikarya</taxon>
        <taxon>Ascomycota</taxon>
        <taxon>Pezizomycotina</taxon>
        <taxon>Sordariomycetes</taxon>
        <taxon>Sordariomycetidae</taxon>
        <taxon>Sordariales</taxon>
        <taxon>Lasiosphaeriaceae</taxon>
        <taxon>Immersiella</taxon>
    </lineage>
</organism>
<gene>
    <name evidence="3" type="ORF">B0T14DRAFT_437169</name>
</gene>
<feature type="domain" description="Zn(2)-C6 fungal-type" evidence="2">
    <location>
        <begin position="10"/>
        <end position="38"/>
    </location>
</feature>
<evidence type="ECO:0000313" key="4">
    <source>
        <dbReference type="Proteomes" id="UP001175000"/>
    </source>
</evidence>
<dbReference type="SUPFAM" id="SSF57701">
    <property type="entry name" value="Zn2/Cys6 DNA-binding domain"/>
    <property type="match status" value="1"/>
</dbReference>
<evidence type="ECO:0000256" key="1">
    <source>
        <dbReference type="ARBA" id="ARBA00023242"/>
    </source>
</evidence>
<keyword evidence="4" id="KW-1185">Reference proteome</keyword>
<protein>
    <recommendedName>
        <fullName evidence="2">Zn(2)-C6 fungal-type domain-containing protein</fullName>
    </recommendedName>
</protein>
<dbReference type="Pfam" id="PF00172">
    <property type="entry name" value="Zn_clus"/>
    <property type="match status" value="1"/>
</dbReference>
<keyword evidence="1" id="KW-0539">Nucleus</keyword>
<comment type="caution">
    <text evidence="3">The sequence shown here is derived from an EMBL/GenBank/DDBJ whole genome shotgun (WGS) entry which is preliminary data.</text>
</comment>
<sequence length="515" mass="56764">MVGVPGRSKGCHACRRRKKGCDLARPHCGRCRQAGIECDGYERERIFVHTDPAPTKGPSKALLPPAATVPRDAIREPFCRTLPVDIAISSSLARSAHRVGFITAIWELGSPNEQACELATILWIAGIQDKPIFLQSPCLQKSVMAVCLSSIGKERKTEWMIQEGLQLYGSAVKTLSTALSRLPPSTPPSDAMLVTTRVLAMHEMISGCAIQGRRHMQVSHAWPTHKMGELALLTARSPDSFAEGASHDMFIDARFMCVIAAVTVRRATILSQPDWTTIPWSKKPKTSRDLLIDIFVHLPSLLNQVDVIAGSNNPELRIVRTTECMEHAKSCERSLVAWFDASAPEGWELAGCPHLDYENATPDDARQANTMCLFWAIYAQVLIIIQSLSSLPSLEDTKYRLQMIRLCCQSISRTIPVFFVGEAKLVGCYQIVSMPMFFALDGLFFTETQTVSKDRLQLLELFLKPSKGGGSLAQFLTGLLEHSPAWQHTEAGKILAIQAQKDPLPGTEGVVTLMT</sequence>
<evidence type="ECO:0000259" key="2">
    <source>
        <dbReference type="PROSITE" id="PS50048"/>
    </source>
</evidence>
<dbReference type="Gene3D" id="4.10.240.10">
    <property type="entry name" value="Zn(2)-C6 fungal-type DNA-binding domain"/>
    <property type="match status" value="1"/>
</dbReference>